<evidence type="ECO:0000313" key="2">
    <source>
        <dbReference type="EMBL" id="KAK4727031.1"/>
    </source>
</evidence>
<protein>
    <submittedName>
        <fullName evidence="2">Uncharacterized protein</fullName>
    </submittedName>
</protein>
<name>A0AAV9LMT9_9SOLN</name>
<evidence type="ECO:0000313" key="3">
    <source>
        <dbReference type="Proteomes" id="UP001311915"/>
    </source>
</evidence>
<organism evidence="2 3">
    <name type="scientific">Solanum pinnatisectum</name>
    <name type="common">tansyleaf nightshade</name>
    <dbReference type="NCBI Taxonomy" id="50273"/>
    <lineage>
        <taxon>Eukaryota</taxon>
        <taxon>Viridiplantae</taxon>
        <taxon>Streptophyta</taxon>
        <taxon>Embryophyta</taxon>
        <taxon>Tracheophyta</taxon>
        <taxon>Spermatophyta</taxon>
        <taxon>Magnoliopsida</taxon>
        <taxon>eudicotyledons</taxon>
        <taxon>Gunneridae</taxon>
        <taxon>Pentapetalae</taxon>
        <taxon>asterids</taxon>
        <taxon>lamiids</taxon>
        <taxon>Solanales</taxon>
        <taxon>Solanaceae</taxon>
        <taxon>Solanoideae</taxon>
        <taxon>Solaneae</taxon>
        <taxon>Solanum</taxon>
    </lineage>
</organism>
<keyword evidence="1" id="KW-0732">Signal</keyword>
<accession>A0AAV9LMT9</accession>
<feature type="chain" id="PRO_5043956461" evidence="1">
    <location>
        <begin position="21"/>
        <end position="88"/>
    </location>
</feature>
<feature type="signal peptide" evidence="1">
    <location>
        <begin position="1"/>
        <end position="20"/>
    </location>
</feature>
<gene>
    <name evidence="2" type="ORF">R3W88_031948</name>
</gene>
<dbReference type="Proteomes" id="UP001311915">
    <property type="component" value="Unassembled WGS sequence"/>
</dbReference>
<comment type="caution">
    <text evidence="2">The sequence shown here is derived from an EMBL/GenBank/DDBJ whole genome shotgun (WGS) entry which is preliminary data.</text>
</comment>
<keyword evidence="3" id="KW-1185">Reference proteome</keyword>
<dbReference type="AlphaFoldDB" id="A0AAV9LMT9"/>
<sequence>MPRVCINRVICKFVFLVRLAIDAFDVKNENSKLIALGNASHGWYCWLIEVKRQLAIIEIFSQLFAKSLMCFKCVTKFFDSLVYNHILL</sequence>
<reference evidence="2 3" key="1">
    <citation type="submission" date="2023-10" db="EMBL/GenBank/DDBJ databases">
        <title>Genome-Wide Identification Analysis in wild type Solanum Pinnatisectum Reveals Some Genes Defensing Phytophthora Infestans.</title>
        <authorList>
            <person name="Sun C."/>
        </authorList>
    </citation>
    <scope>NUCLEOTIDE SEQUENCE [LARGE SCALE GENOMIC DNA]</scope>
    <source>
        <strain evidence="2">LQN</strain>
        <tissue evidence="2">Leaf</tissue>
    </source>
</reference>
<evidence type="ECO:0000256" key="1">
    <source>
        <dbReference type="SAM" id="SignalP"/>
    </source>
</evidence>
<dbReference type="EMBL" id="JAWPEI010000005">
    <property type="protein sequence ID" value="KAK4727031.1"/>
    <property type="molecule type" value="Genomic_DNA"/>
</dbReference>
<proteinExistence type="predicted"/>